<dbReference type="OrthoDB" id="5083857at2"/>
<keyword evidence="1" id="KW-0812">Transmembrane</keyword>
<keyword evidence="1" id="KW-0472">Membrane</keyword>
<dbReference type="Proteomes" id="UP000262172">
    <property type="component" value="Unassembled WGS sequence"/>
</dbReference>
<evidence type="ECO:0000313" key="3">
    <source>
        <dbReference type="Proteomes" id="UP000262172"/>
    </source>
</evidence>
<protein>
    <submittedName>
        <fullName evidence="2">Uncharacterized protein</fullName>
    </submittedName>
</protein>
<name>A0A371NW88_9MICO</name>
<feature type="transmembrane region" description="Helical" evidence="1">
    <location>
        <begin position="97"/>
        <end position="119"/>
    </location>
</feature>
<evidence type="ECO:0000313" key="2">
    <source>
        <dbReference type="EMBL" id="REJ07200.1"/>
    </source>
</evidence>
<accession>A0A371NW88</accession>
<keyword evidence="3" id="KW-1185">Reference proteome</keyword>
<feature type="transmembrane region" description="Helical" evidence="1">
    <location>
        <begin position="151"/>
        <end position="173"/>
    </location>
</feature>
<organism evidence="2 3">
    <name type="scientific">Microbacterium bovistercoris</name>
    <dbReference type="NCBI Taxonomy" id="2293570"/>
    <lineage>
        <taxon>Bacteria</taxon>
        <taxon>Bacillati</taxon>
        <taxon>Actinomycetota</taxon>
        <taxon>Actinomycetes</taxon>
        <taxon>Micrococcales</taxon>
        <taxon>Microbacteriaceae</taxon>
        <taxon>Microbacterium</taxon>
    </lineage>
</organism>
<evidence type="ECO:0000256" key="1">
    <source>
        <dbReference type="SAM" id="Phobius"/>
    </source>
</evidence>
<feature type="transmembrane region" description="Helical" evidence="1">
    <location>
        <begin position="64"/>
        <end position="85"/>
    </location>
</feature>
<comment type="caution">
    <text evidence="2">The sequence shown here is derived from an EMBL/GenBank/DDBJ whole genome shotgun (WGS) entry which is preliminary data.</text>
</comment>
<dbReference type="EMBL" id="QUAB01000018">
    <property type="protein sequence ID" value="REJ07200.1"/>
    <property type="molecule type" value="Genomic_DNA"/>
</dbReference>
<gene>
    <name evidence="2" type="ORF">DY023_04175</name>
</gene>
<keyword evidence="1" id="KW-1133">Transmembrane helix</keyword>
<feature type="transmembrane region" description="Helical" evidence="1">
    <location>
        <begin position="126"/>
        <end position="145"/>
    </location>
</feature>
<proteinExistence type="predicted"/>
<dbReference type="RefSeq" id="WP_116241093.1">
    <property type="nucleotide sequence ID" value="NZ_QUAB01000018.1"/>
</dbReference>
<dbReference type="AlphaFoldDB" id="A0A371NW88"/>
<sequence>MVSEDESARRQSDPKSIELAAFTEAGHSDVGGRLWDRSREAAEQAWRDCRRGMRKKYGARSPHGGWSFFVLFAAVLFGAFAAALASGFRTDPTETSAATAVLAALAGVADLIVLLTAGWRAWNWAAVRLQIGVAVATGAAAAFQLSRPVTWVTPIVVGTAVVGVAGVLMIFLVRALRPGERSEMDTLISAAVAEMQPDVDATAARLQAEVLAELSSEEQRRILAVRTKWLSGEESETPAGGLIIAGFLTDWNPYLASERRRRVG</sequence>
<reference evidence="2 3" key="1">
    <citation type="submission" date="2018-08" db="EMBL/GenBank/DDBJ databases">
        <title>Isolation, diversity and antifungal activity of Actinobacteria from cow dung.</title>
        <authorList>
            <person name="Ling L."/>
        </authorList>
    </citation>
    <scope>NUCLEOTIDE SEQUENCE [LARGE SCALE GENOMIC DNA]</scope>
    <source>
        <strain evidence="2 3">NEAU-LLE</strain>
    </source>
</reference>